<keyword evidence="2" id="KW-0560">Oxidoreductase</keyword>
<protein>
    <submittedName>
        <fullName evidence="3">Cytochrome P450</fullName>
    </submittedName>
</protein>
<dbReference type="CDD" id="cd11029">
    <property type="entry name" value="CYP107-like"/>
    <property type="match status" value="1"/>
</dbReference>
<dbReference type="PRINTS" id="PR00359">
    <property type="entry name" value="BP450"/>
</dbReference>
<comment type="caution">
    <text evidence="3">The sequence shown here is derived from an EMBL/GenBank/DDBJ whole genome shotgun (WGS) entry which is preliminary data.</text>
</comment>
<dbReference type="Pfam" id="PF00067">
    <property type="entry name" value="p450"/>
    <property type="match status" value="1"/>
</dbReference>
<keyword evidence="2" id="KW-0349">Heme</keyword>
<dbReference type="PANTHER" id="PTHR46696">
    <property type="entry name" value="P450, PUTATIVE (EUROFUNG)-RELATED"/>
    <property type="match status" value="1"/>
</dbReference>
<evidence type="ECO:0000256" key="1">
    <source>
        <dbReference type="ARBA" id="ARBA00010617"/>
    </source>
</evidence>
<dbReference type="PROSITE" id="PS00086">
    <property type="entry name" value="CYTOCHROME_P450"/>
    <property type="match status" value="1"/>
</dbReference>
<keyword evidence="4" id="KW-1185">Reference proteome</keyword>
<dbReference type="EMBL" id="JBHTIS010000266">
    <property type="protein sequence ID" value="MFD1045324.1"/>
    <property type="molecule type" value="Genomic_DNA"/>
</dbReference>
<reference evidence="4" key="1">
    <citation type="journal article" date="2019" name="Int. J. Syst. Evol. Microbiol.">
        <title>The Global Catalogue of Microorganisms (GCM) 10K type strain sequencing project: providing services to taxonomists for standard genome sequencing and annotation.</title>
        <authorList>
            <consortium name="The Broad Institute Genomics Platform"/>
            <consortium name="The Broad Institute Genome Sequencing Center for Infectious Disease"/>
            <person name="Wu L."/>
            <person name="Ma J."/>
        </authorList>
    </citation>
    <scope>NUCLEOTIDE SEQUENCE [LARGE SCALE GENOMIC DNA]</scope>
    <source>
        <strain evidence="4">JCM 31486</strain>
    </source>
</reference>
<dbReference type="Gene3D" id="1.10.630.10">
    <property type="entry name" value="Cytochrome P450"/>
    <property type="match status" value="1"/>
</dbReference>
<dbReference type="SUPFAM" id="SSF48264">
    <property type="entry name" value="Cytochrome P450"/>
    <property type="match status" value="1"/>
</dbReference>
<evidence type="ECO:0000313" key="4">
    <source>
        <dbReference type="Proteomes" id="UP001597045"/>
    </source>
</evidence>
<proteinExistence type="inferred from homology"/>
<dbReference type="PANTHER" id="PTHR46696:SF1">
    <property type="entry name" value="CYTOCHROME P450 YJIB-RELATED"/>
    <property type="match status" value="1"/>
</dbReference>
<dbReference type="InterPro" id="IPR017972">
    <property type="entry name" value="Cyt_P450_CS"/>
</dbReference>
<dbReference type="InterPro" id="IPR036396">
    <property type="entry name" value="Cyt_P450_sf"/>
</dbReference>
<dbReference type="InterPro" id="IPR002397">
    <property type="entry name" value="Cyt_P450_B"/>
</dbReference>
<gene>
    <name evidence="3" type="ORF">ACFQ1S_06860</name>
</gene>
<dbReference type="InterPro" id="IPR001128">
    <property type="entry name" value="Cyt_P450"/>
</dbReference>
<accession>A0ABW3M7L4</accession>
<keyword evidence="2" id="KW-0479">Metal-binding</keyword>
<evidence type="ECO:0000256" key="2">
    <source>
        <dbReference type="RuleBase" id="RU000461"/>
    </source>
</evidence>
<name>A0ABW3M7L4_9PSEU</name>
<organism evidence="3 4">
    <name type="scientific">Kibdelosporangium lantanae</name>
    <dbReference type="NCBI Taxonomy" id="1497396"/>
    <lineage>
        <taxon>Bacteria</taxon>
        <taxon>Bacillati</taxon>
        <taxon>Actinomycetota</taxon>
        <taxon>Actinomycetes</taxon>
        <taxon>Pseudonocardiales</taxon>
        <taxon>Pseudonocardiaceae</taxon>
        <taxon>Kibdelosporangium</taxon>
    </lineage>
</organism>
<dbReference type="Proteomes" id="UP001597045">
    <property type="component" value="Unassembled WGS sequence"/>
</dbReference>
<comment type="similarity">
    <text evidence="1 2">Belongs to the cytochrome P450 family.</text>
</comment>
<sequence length="323" mass="35266">MHTDPPAHTRLRRLVSKAFTARAIAKLRPHIERRVDDLLDALPEDTGRPVDLIPSFAQPLPISVIGMMMGVPAGDQPMLAEWTSPFVSEATPEELGRATKITVDYLTRLIATKRSEPTDDILSGLVQAAEAGDKLTSDELLTTTFLLILAGFETTVNLIGNGMNALLREPDQLNVLRERPDLLHRAIEEFLRIESPLNTATDRVTTEPIRVDQVVIPANSFVKIALLAANHDPKVFPNPDKLDITREIGSTHLAFGHGIHFCLGAPLARLQGEIAFGRLLARFPSITLAATTPPTYRNSILVRGLTTLPVHLHGTGSHIPSTA</sequence>
<evidence type="ECO:0000313" key="3">
    <source>
        <dbReference type="EMBL" id="MFD1045324.1"/>
    </source>
</evidence>
<keyword evidence="2" id="KW-0408">Iron</keyword>
<keyword evidence="2" id="KW-0503">Monooxygenase</keyword>